<protein>
    <submittedName>
        <fullName evidence="3">Aminoglycoside 6'-N-acetyltransferase</fullName>
    </submittedName>
</protein>
<dbReference type="PANTHER" id="PTHR31438:SF1">
    <property type="entry name" value="LYSINE N-ACYLTRANSFERASE C17G9.06C-RELATED"/>
    <property type="match status" value="1"/>
</dbReference>
<keyword evidence="1" id="KW-0046">Antibiotic resistance</keyword>
<dbReference type="InterPro" id="IPR000182">
    <property type="entry name" value="GNAT_dom"/>
</dbReference>
<dbReference type="OrthoDB" id="9795206at2"/>
<gene>
    <name evidence="3" type="ORF">SAMN06295960_3179</name>
</gene>
<dbReference type="SUPFAM" id="SSF55729">
    <property type="entry name" value="Acyl-CoA N-acyltransferases (Nat)"/>
    <property type="match status" value="1"/>
</dbReference>
<name>A0A1X7LBC5_9BACL</name>
<dbReference type="RefSeq" id="WP_085495664.1">
    <property type="nucleotide sequence ID" value="NZ_FXAZ01000004.1"/>
</dbReference>
<evidence type="ECO:0000256" key="1">
    <source>
        <dbReference type="ARBA" id="ARBA00023251"/>
    </source>
</evidence>
<dbReference type="GO" id="GO:0046677">
    <property type="term" value="P:response to antibiotic"/>
    <property type="evidence" value="ECO:0007669"/>
    <property type="project" value="UniProtKB-KW"/>
</dbReference>
<sequence>MKGLRSGDLSIRPLTEADASLLVKWLSDPQVLAYYEGRDRPHDLALVQEHFYVEAEGEHRCIIEYQEEPIGYIQYYAIEEEREEYGYEDLTSRMYGMDQFIGETDYWNKGIGTKLIQAMVDYLHAEEQADILIMDPQSWNERALRVYEKCGFVKKKLLKQHEWHEGEKRDCWLIEHRR</sequence>
<reference evidence="3 4" key="1">
    <citation type="submission" date="2017-04" db="EMBL/GenBank/DDBJ databases">
        <authorList>
            <person name="Afonso C.L."/>
            <person name="Miller P.J."/>
            <person name="Scott M.A."/>
            <person name="Spackman E."/>
            <person name="Goraichik I."/>
            <person name="Dimitrov K.M."/>
            <person name="Suarez D.L."/>
            <person name="Swayne D.E."/>
        </authorList>
    </citation>
    <scope>NUCLEOTIDE SEQUENCE [LARGE SCALE GENOMIC DNA]</scope>
    <source>
        <strain evidence="3 4">11</strain>
    </source>
</reference>
<dbReference type="AlphaFoldDB" id="A0A1X7LBC5"/>
<keyword evidence="3" id="KW-0808">Transferase</keyword>
<dbReference type="PROSITE" id="PS51186">
    <property type="entry name" value="GNAT"/>
    <property type="match status" value="1"/>
</dbReference>
<evidence type="ECO:0000259" key="2">
    <source>
        <dbReference type="PROSITE" id="PS51186"/>
    </source>
</evidence>
<keyword evidence="4" id="KW-1185">Reference proteome</keyword>
<dbReference type="Proteomes" id="UP000193834">
    <property type="component" value="Unassembled WGS sequence"/>
</dbReference>
<organism evidence="3 4">
    <name type="scientific">Paenibacillus aquistagni</name>
    <dbReference type="NCBI Taxonomy" id="1852522"/>
    <lineage>
        <taxon>Bacteria</taxon>
        <taxon>Bacillati</taxon>
        <taxon>Bacillota</taxon>
        <taxon>Bacilli</taxon>
        <taxon>Bacillales</taxon>
        <taxon>Paenibacillaceae</taxon>
        <taxon>Paenibacillus</taxon>
    </lineage>
</organism>
<dbReference type="PANTHER" id="PTHR31438">
    <property type="entry name" value="LYSINE N-ACYLTRANSFERASE C17G9.06C-RELATED"/>
    <property type="match status" value="1"/>
</dbReference>
<dbReference type="Pfam" id="PF13523">
    <property type="entry name" value="Acetyltransf_8"/>
    <property type="match status" value="1"/>
</dbReference>
<accession>A0A1X7LBC5</accession>
<feature type="domain" description="N-acetyltransferase" evidence="2">
    <location>
        <begin position="9"/>
        <end position="178"/>
    </location>
</feature>
<dbReference type="STRING" id="1852522.SAMN06295960_3179"/>
<evidence type="ECO:0000313" key="4">
    <source>
        <dbReference type="Proteomes" id="UP000193834"/>
    </source>
</evidence>
<dbReference type="InterPro" id="IPR016181">
    <property type="entry name" value="Acyl_CoA_acyltransferase"/>
</dbReference>
<dbReference type="EMBL" id="FXAZ01000004">
    <property type="protein sequence ID" value="SMG50847.1"/>
    <property type="molecule type" value="Genomic_DNA"/>
</dbReference>
<proteinExistence type="predicted"/>
<dbReference type="Gene3D" id="3.40.630.30">
    <property type="match status" value="1"/>
</dbReference>
<evidence type="ECO:0000313" key="3">
    <source>
        <dbReference type="EMBL" id="SMG50847.1"/>
    </source>
</evidence>
<dbReference type="GO" id="GO:0016410">
    <property type="term" value="F:N-acyltransferase activity"/>
    <property type="evidence" value="ECO:0007669"/>
    <property type="project" value="TreeGrafter"/>
</dbReference>